<dbReference type="Proteomes" id="UP000007015">
    <property type="component" value="Chromosome 5"/>
</dbReference>
<protein>
    <submittedName>
        <fullName evidence="1">Uncharacterized protein</fullName>
    </submittedName>
</protein>
<dbReference type="AlphaFoldDB" id="B8AZ48"/>
<dbReference type="HOGENOM" id="CLU_1491391_0_0_1"/>
<gene>
    <name evidence="1" type="ORF">OsI_18841</name>
</gene>
<dbReference type="Gramene" id="BGIOSGA019348-TA">
    <property type="protein sequence ID" value="BGIOSGA019348-PA"/>
    <property type="gene ID" value="BGIOSGA019348"/>
</dbReference>
<dbReference type="STRING" id="39946.B8AZ48"/>
<keyword evidence="2" id="KW-1185">Reference proteome</keyword>
<dbReference type="EMBL" id="CM000130">
    <property type="protein sequence ID" value="EEC78691.1"/>
    <property type="molecule type" value="Genomic_DNA"/>
</dbReference>
<sequence>MASHLPAAVLSSPIQNRVFEHPPCSVPRWRLRPPRISSLLVGPVPRYRVHLGGSDYVEGDASKRDMKNDMKLMKKKEGKAAITGIDQAWSTQRWTKSKKRKWKRADEWLFPHNSCHFAELVIMPEMLRDLVFQFNANTVHRQWTKHKYQNLFDLVKLDLQVKAYQNYDAGNRQIQHCLGGY</sequence>
<accession>B8AZ48</accession>
<name>B8AZ48_ORYSI</name>
<evidence type="ECO:0000313" key="2">
    <source>
        <dbReference type="Proteomes" id="UP000007015"/>
    </source>
</evidence>
<evidence type="ECO:0000313" key="1">
    <source>
        <dbReference type="EMBL" id="EEC78691.1"/>
    </source>
</evidence>
<organism evidence="1 2">
    <name type="scientific">Oryza sativa subsp. indica</name>
    <name type="common">Rice</name>
    <dbReference type="NCBI Taxonomy" id="39946"/>
    <lineage>
        <taxon>Eukaryota</taxon>
        <taxon>Viridiplantae</taxon>
        <taxon>Streptophyta</taxon>
        <taxon>Embryophyta</taxon>
        <taxon>Tracheophyta</taxon>
        <taxon>Spermatophyta</taxon>
        <taxon>Magnoliopsida</taxon>
        <taxon>Liliopsida</taxon>
        <taxon>Poales</taxon>
        <taxon>Poaceae</taxon>
        <taxon>BOP clade</taxon>
        <taxon>Oryzoideae</taxon>
        <taxon>Oryzeae</taxon>
        <taxon>Oryzinae</taxon>
        <taxon>Oryza</taxon>
        <taxon>Oryza sativa</taxon>
    </lineage>
</organism>
<reference evidence="1 2" key="1">
    <citation type="journal article" date="2005" name="PLoS Biol.">
        <title>The genomes of Oryza sativa: a history of duplications.</title>
        <authorList>
            <person name="Yu J."/>
            <person name="Wang J."/>
            <person name="Lin W."/>
            <person name="Li S."/>
            <person name="Li H."/>
            <person name="Zhou J."/>
            <person name="Ni P."/>
            <person name="Dong W."/>
            <person name="Hu S."/>
            <person name="Zeng C."/>
            <person name="Zhang J."/>
            <person name="Zhang Y."/>
            <person name="Li R."/>
            <person name="Xu Z."/>
            <person name="Li S."/>
            <person name="Li X."/>
            <person name="Zheng H."/>
            <person name="Cong L."/>
            <person name="Lin L."/>
            <person name="Yin J."/>
            <person name="Geng J."/>
            <person name="Li G."/>
            <person name="Shi J."/>
            <person name="Liu J."/>
            <person name="Lv H."/>
            <person name="Li J."/>
            <person name="Wang J."/>
            <person name="Deng Y."/>
            <person name="Ran L."/>
            <person name="Shi X."/>
            <person name="Wang X."/>
            <person name="Wu Q."/>
            <person name="Li C."/>
            <person name="Ren X."/>
            <person name="Wang J."/>
            <person name="Wang X."/>
            <person name="Li D."/>
            <person name="Liu D."/>
            <person name="Zhang X."/>
            <person name="Ji Z."/>
            <person name="Zhao W."/>
            <person name="Sun Y."/>
            <person name="Zhang Z."/>
            <person name="Bao J."/>
            <person name="Han Y."/>
            <person name="Dong L."/>
            <person name="Ji J."/>
            <person name="Chen P."/>
            <person name="Wu S."/>
            <person name="Liu J."/>
            <person name="Xiao Y."/>
            <person name="Bu D."/>
            <person name="Tan J."/>
            <person name="Yang L."/>
            <person name="Ye C."/>
            <person name="Zhang J."/>
            <person name="Xu J."/>
            <person name="Zhou Y."/>
            <person name="Yu Y."/>
            <person name="Zhang B."/>
            <person name="Zhuang S."/>
            <person name="Wei H."/>
            <person name="Liu B."/>
            <person name="Lei M."/>
            <person name="Yu H."/>
            <person name="Li Y."/>
            <person name="Xu H."/>
            <person name="Wei S."/>
            <person name="He X."/>
            <person name="Fang L."/>
            <person name="Zhang Z."/>
            <person name="Zhang Y."/>
            <person name="Huang X."/>
            <person name="Su Z."/>
            <person name="Tong W."/>
            <person name="Li J."/>
            <person name="Tong Z."/>
            <person name="Li S."/>
            <person name="Ye J."/>
            <person name="Wang L."/>
            <person name="Fang L."/>
            <person name="Lei T."/>
            <person name="Chen C."/>
            <person name="Chen H."/>
            <person name="Xu Z."/>
            <person name="Li H."/>
            <person name="Huang H."/>
            <person name="Zhang F."/>
            <person name="Xu H."/>
            <person name="Li N."/>
            <person name="Zhao C."/>
            <person name="Li S."/>
            <person name="Dong L."/>
            <person name="Huang Y."/>
            <person name="Li L."/>
            <person name="Xi Y."/>
            <person name="Qi Q."/>
            <person name="Li W."/>
            <person name="Zhang B."/>
            <person name="Hu W."/>
            <person name="Zhang Y."/>
            <person name="Tian X."/>
            <person name="Jiao Y."/>
            <person name="Liang X."/>
            <person name="Jin J."/>
            <person name="Gao L."/>
            <person name="Zheng W."/>
            <person name="Hao B."/>
            <person name="Liu S."/>
            <person name="Wang W."/>
            <person name="Yuan L."/>
            <person name="Cao M."/>
            <person name="McDermott J."/>
            <person name="Samudrala R."/>
            <person name="Wang J."/>
            <person name="Wong G.K."/>
            <person name="Yang H."/>
        </authorList>
    </citation>
    <scope>NUCLEOTIDE SEQUENCE [LARGE SCALE GENOMIC DNA]</scope>
    <source>
        <strain evidence="2">cv. 93-11</strain>
    </source>
</reference>
<proteinExistence type="predicted"/>